<evidence type="ECO:0000259" key="4">
    <source>
        <dbReference type="SMART" id="SM00382"/>
    </source>
</evidence>
<evidence type="ECO:0000256" key="3">
    <source>
        <dbReference type="ARBA" id="ARBA00022840"/>
    </source>
</evidence>
<protein>
    <recommendedName>
        <fullName evidence="4">AAA+ ATPase domain-containing protein</fullName>
    </recommendedName>
</protein>
<dbReference type="Pfam" id="PF00437">
    <property type="entry name" value="T2SSE"/>
    <property type="match status" value="1"/>
</dbReference>
<name>A0A2H0UF95_9BACT</name>
<dbReference type="AlphaFoldDB" id="A0A2H0UF95"/>
<keyword evidence="2" id="KW-0547">Nucleotide-binding</keyword>
<evidence type="ECO:0000313" key="5">
    <source>
        <dbReference type="EMBL" id="PIR85061.1"/>
    </source>
</evidence>
<evidence type="ECO:0000256" key="2">
    <source>
        <dbReference type="ARBA" id="ARBA00022741"/>
    </source>
</evidence>
<dbReference type="SUPFAM" id="SSF160246">
    <property type="entry name" value="EspE N-terminal domain-like"/>
    <property type="match status" value="1"/>
</dbReference>
<dbReference type="InterPro" id="IPR003593">
    <property type="entry name" value="AAA+_ATPase"/>
</dbReference>
<keyword evidence="3" id="KW-0067">ATP-binding</keyword>
<dbReference type="Gene3D" id="3.30.450.90">
    <property type="match status" value="1"/>
</dbReference>
<comment type="caution">
    <text evidence="5">The sequence shown here is derived from an EMBL/GenBank/DDBJ whole genome shotgun (WGS) entry which is preliminary data.</text>
</comment>
<dbReference type="Pfam" id="PF05157">
    <property type="entry name" value="MshEN"/>
    <property type="match status" value="1"/>
</dbReference>
<comment type="similarity">
    <text evidence="1">Belongs to the GSP E family.</text>
</comment>
<gene>
    <name evidence="5" type="ORF">COU15_02715</name>
</gene>
<evidence type="ECO:0000256" key="1">
    <source>
        <dbReference type="ARBA" id="ARBA00006611"/>
    </source>
</evidence>
<dbReference type="CDD" id="cd01129">
    <property type="entry name" value="PulE-GspE-like"/>
    <property type="match status" value="1"/>
</dbReference>
<dbReference type="EMBL" id="PFBH01000016">
    <property type="protein sequence ID" value="PIR85061.1"/>
    <property type="molecule type" value="Genomic_DNA"/>
</dbReference>
<dbReference type="GO" id="GO:0005524">
    <property type="term" value="F:ATP binding"/>
    <property type="evidence" value="ECO:0007669"/>
    <property type="project" value="UniProtKB-KW"/>
</dbReference>
<dbReference type="SUPFAM" id="SSF52540">
    <property type="entry name" value="P-loop containing nucleoside triphosphate hydrolases"/>
    <property type="match status" value="1"/>
</dbReference>
<reference evidence="6" key="1">
    <citation type="submission" date="2017-09" db="EMBL/GenBank/DDBJ databases">
        <title>Depth-based differentiation of microbial function through sediment-hosted aquifers and enrichment of novel symbionts in the deep terrestrial subsurface.</title>
        <authorList>
            <person name="Probst A.J."/>
            <person name="Ladd B."/>
            <person name="Jarett J.K."/>
            <person name="Geller-Mcgrath D.E."/>
            <person name="Sieber C.M.K."/>
            <person name="Emerson J.B."/>
            <person name="Anantharaman K."/>
            <person name="Thomas B.C."/>
            <person name="Malmstrom R."/>
            <person name="Stieglmeier M."/>
            <person name="Klingl A."/>
            <person name="Woyke T."/>
            <person name="Ryan C.M."/>
            <person name="Banfield J.F."/>
        </authorList>
    </citation>
    <scope>NUCLEOTIDE SEQUENCE [LARGE SCALE GENOMIC DNA]</scope>
</reference>
<dbReference type="InterPro" id="IPR007831">
    <property type="entry name" value="T2SS_GspE_N"/>
</dbReference>
<dbReference type="SMART" id="SM00382">
    <property type="entry name" value="AAA"/>
    <property type="match status" value="1"/>
</dbReference>
<dbReference type="GO" id="GO:0005886">
    <property type="term" value="C:plasma membrane"/>
    <property type="evidence" value="ECO:0007669"/>
    <property type="project" value="TreeGrafter"/>
</dbReference>
<dbReference type="InterPro" id="IPR037257">
    <property type="entry name" value="T2SS_E_N_sf"/>
</dbReference>
<dbReference type="PANTHER" id="PTHR30258:SF1">
    <property type="entry name" value="PROTEIN TRANSPORT PROTEIN HOFB HOMOLOG"/>
    <property type="match status" value="1"/>
</dbReference>
<evidence type="ECO:0000313" key="6">
    <source>
        <dbReference type="Proteomes" id="UP000229315"/>
    </source>
</evidence>
<dbReference type="InterPro" id="IPR001482">
    <property type="entry name" value="T2SS/T4SS_dom"/>
</dbReference>
<sequence length="553" mass="61348">MDIQDDATRDLEDLKRREEEELASLLSQKYGIEYIDLTRVSINTDALRLVSEEKARGAECAAFDVVGKRVSLAVRSPQHPKLPSVLKDLEENHYEVRQFMVSRASLSRAWERYADLSFAIESKSGVFDISSEELKKTIEEFDGVPSIAKAIEEVSLLKKAFRISRILEVVLGGALSINASDVHIEPEEESVRLRFRLDGVLQDVATFDAETHTLLLSRLKLLSGLLLNIHDRSQDGRFSIELGETEIEIRTSVIPGTYGESVVMRVLNPEAIAVPFSELGMEPMLEKLVKEEITKPNGMLLTTGPTGSGKTTTLYACLREIHSPQIKIITIEDPVEYHLKGVVQTQVEKNYTFIGALRSALRQDPDVIMIGEIREADVARTAIDAALTGHFVFSTLHTNNAAGAFPRLADFDIDLKVVGSAVSVVLAQRLVRKLCPKCRKETPLEGEKKTLIEKVVAGIRNKDVIPQNSSVVFEPVGCEACNMTGYKGRIGVFEGIVVDSEIDAFVRNNPSENDIQEIQKKRDILTMPEDGVVKILNGITSLEEVERVIDIAP</sequence>
<dbReference type="GO" id="GO:0016887">
    <property type="term" value="F:ATP hydrolysis activity"/>
    <property type="evidence" value="ECO:0007669"/>
    <property type="project" value="TreeGrafter"/>
</dbReference>
<organism evidence="5 6">
    <name type="scientific">Candidatus Kaiserbacteria bacterium CG10_big_fil_rev_8_21_14_0_10_45_20</name>
    <dbReference type="NCBI Taxonomy" id="1974607"/>
    <lineage>
        <taxon>Bacteria</taxon>
        <taxon>Candidatus Kaiseribacteriota</taxon>
    </lineage>
</organism>
<dbReference type="InterPro" id="IPR027417">
    <property type="entry name" value="P-loop_NTPase"/>
</dbReference>
<dbReference type="Gene3D" id="3.40.50.300">
    <property type="entry name" value="P-loop containing nucleotide triphosphate hydrolases"/>
    <property type="match status" value="1"/>
</dbReference>
<dbReference type="PANTHER" id="PTHR30258">
    <property type="entry name" value="TYPE II SECRETION SYSTEM PROTEIN GSPE-RELATED"/>
    <property type="match status" value="1"/>
</dbReference>
<accession>A0A2H0UF95</accession>
<feature type="domain" description="AAA+ ATPase" evidence="4">
    <location>
        <begin position="296"/>
        <end position="419"/>
    </location>
</feature>
<proteinExistence type="inferred from homology"/>
<dbReference type="Proteomes" id="UP000229315">
    <property type="component" value="Unassembled WGS sequence"/>
</dbReference>